<sequence>MAANLHTTVFVTPSFIIPTAQNDSKHIASLRFQIGLFQNCKTMDELRQLHCYASKQGLIRKQSTVTKLISTCVEMGTLESLDYARKVFELFQEDDEANVTVFIYNSLIRGYSASGLCDEAVSLYIQMIETGFVPDNFTFPFLLSACAKTAAFSGGVQLHGALMKIGLEGNMFVANSLIHLYAEAGDFSSARKVFDEMPERNVVSWTSLICGYPRTDSSSEAVALFFQMIEAGVRPNSVTMVCVISACAKLKDLELAMKIHAYIKESEVELNTHMVNALVDMYMKCGEPGAARLLYNECVDKNLVLCNTIMSNLARHGMPIEVLAVLVDMFQVDLQPDRVSLLSAISACGQIGDYLLGRCCHNFALRNGYEGWDNICNAMIDMYMKCGKQEMAYRVFDGMSNKTIVSWNSLLVSYVRNRDLESTKKIFNEMPEKDIVSWNTMVSSLVQESMFEEAIELFREMQTKKIEADRVTMVEVASACGYLGALELAKWIYAYIIKNNIDCDMLLETALVDMFARCGDSCSAMKVFDNMDRKDVSAWTAAIGAMAVDGNGERAIELYSEMLRQGVKPDQVVFVNILTACSHGGFVEQGQHIFESMKQHGISPQIVHYGCMVDLLGRAGNLEEALNIIKSMSMKPNGIIWGSLLAACRTHKNVELATFAAERLAETAPERTGIHVLLSNIYASAEQWADVANVRLHLKGKGVRKTPGSSSIEVDGVIYEFTSGDRSHPETCLIDMMLKEITNRLGDAGYVPDLTNVLLDVNEQEKQYLLNQHSEKLAMAYGLISTKKHLPIRVIKNLRTCSDCHAFAKYVSKVYDREITIRDNNRFHFFRHGSCSCGDYW</sequence>
<feature type="repeat" description="PPR" evidence="3">
    <location>
        <begin position="570"/>
        <end position="604"/>
    </location>
</feature>
<dbReference type="InterPro" id="IPR046848">
    <property type="entry name" value="E_motif"/>
</dbReference>
<dbReference type="Pfam" id="PF14432">
    <property type="entry name" value="DYW_deaminase"/>
    <property type="match status" value="1"/>
</dbReference>
<dbReference type="Proteomes" id="UP000504609">
    <property type="component" value="Unplaced"/>
</dbReference>
<dbReference type="Pfam" id="PF13041">
    <property type="entry name" value="PPR_2"/>
    <property type="match status" value="4"/>
</dbReference>
<dbReference type="KEGG" id="cmos:111454012"/>
<dbReference type="Gene3D" id="1.25.40.10">
    <property type="entry name" value="Tetratricopeptide repeat domain"/>
    <property type="match status" value="6"/>
</dbReference>
<dbReference type="InterPro" id="IPR002885">
    <property type="entry name" value="PPR_rpt"/>
</dbReference>
<dbReference type="InterPro" id="IPR046960">
    <property type="entry name" value="PPR_At4g14850-like_plant"/>
</dbReference>
<accession>A0A6J1GGL0</accession>
<feature type="repeat" description="PPR" evidence="3">
    <location>
        <begin position="170"/>
        <end position="200"/>
    </location>
</feature>
<dbReference type="Pfam" id="PF01535">
    <property type="entry name" value="PPR"/>
    <property type="match status" value="4"/>
</dbReference>
<comment type="similarity">
    <text evidence="1">Belongs to the PPR family. PCMP-H subfamily.</text>
</comment>
<evidence type="ECO:0000259" key="4">
    <source>
        <dbReference type="Pfam" id="PF14432"/>
    </source>
</evidence>
<dbReference type="PROSITE" id="PS51375">
    <property type="entry name" value="PPR"/>
    <property type="match status" value="8"/>
</dbReference>
<dbReference type="FunFam" id="1.25.40.10:FF:001238">
    <property type="entry name" value="Pentatricopeptide repeat-containing protein At3g22690"/>
    <property type="match status" value="1"/>
</dbReference>
<evidence type="ECO:0000256" key="1">
    <source>
        <dbReference type="ARBA" id="ARBA00006643"/>
    </source>
</evidence>
<feature type="repeat" description="PPR" evidence="3">
    <location>
        <begin position="201"/>
        <end position="235"/>
    </location>
</feature>
<protein>
    <submittedName>
        <fullName evidence="6">Pentatricopeptide repeat-containing protein At3g22690</fullName>
    </submittedName>
</protein>
<feature type="repeat" description="PPR" evidence="3">
    <location>
        <begin position="535"/>
        <end position="569"/>
    </location>
</feature>
<feature type="repeat" description="PPR" evidence="3">
    <location>
        <begin position="302"/>
        <end position="336"/>
    </location>
</feature>
<dbReference type="AlphaFoldDB" id="A0A6J1GGL0"/>
<dbReference type="GO" id="GO:0009451">
    <property type="term" value="P:RNA modification"/>
    <property type="evidence" value="ECO:0007669"/>
    <property type="project" value="InterPro"/>
</dbReference>
<name>A0A6J1GGL0_CUCMO</name>
<dbReference type="SMR" id="A0A6J1GGL0"/>
<dbReference type="InterPro" id="IPR011990">
    <property type="entry name" value="TPR-like_helical_dom_sf"/>
</dbReference>
<dbReference type="FunFam" id="1.25.40.10:FF:000366">
    <property type="entry name" value="Pentatricopeptide (PPR) repeat-containing protein"/>
    <property type="match status" value="1"/>
</dbReference>
<dbReference type="GeneID" id="111454012"/>
<dbReference type="InterPro" id="IPR032867">
    <property type="entry name" value="DYW_dom"/>
</dbReference>
<evidence type="ECO:0000256" key="2">
    <source>
        <dbReference type="ARBA" id="ARBA00022737"/>
    </source>
</evidence>
<feature type="repeat" description="PPR" evidence="3">
    <location>
        <begin position="100"/>
        <end position="134"/>
    </location>
</feature>
<evidence type="ECO:0000313" key="5">
    <source>
        <dbReference type="Proteomes" id="UP000504609"/>
    </source>
</evidence>
<dbReference type="Pfam" id="PF20431">
    <property type="entry name" value="E_motif"/>
    <property type="match status" value="1"/>
</dbReference>
<feature type="repeat" description="PPR" evidence="3">
    <location>
        <begin position="403"/>
        <end position="433"/>
    </location>
</feature>
<organism evidence="5 6">
    <name type="scientific">Cucurbita moschata</name>
    <name type="common">Winter crookneck squash</name>
    <name type="synonym">Cucurbita pepo var. moschata</name>
    <dbReference type="NCBI Taxonomy" id="3662"/>
    <lineage>
        <taxon>Eukaryota</taxon>
        <taxon>Viridiplantae</taxon>
        <taxon>Streptophyta</taxon>
        <taxon>Embryophyta</taxon>
        <taxon>Tracheophyta</taxon>
        <taxon>Spermatophyta</taxon>
        <taxon>Magnoliopsida</taxon>
        <taxon>eudicotyledons</taxon>
        <taxon>Gunneridae</taxon>
        <taxon>Pentapetalae</taxon>
        <taxon>rosids</taxon>
        <taxon>fabids</taxon>
        <taxon>Cucurbitales</taxon>
        <taxon>Cucurbitaceae</taxon>
        <taxon>Cucurbiteae</taxon>
        <taxon>Cucurbita</taxon>
    </lineage>
</organism>
<dbReference type="GO" id="GO:0003723">
    <property type="term" value="F:RNA binding"/>
    <property type="evidence" value="ECO:0007669"/>
    <property type="project" value="InterPro"/>
</dbReference>
<dbReference type="FunFam" id="1.25.40.10:FF:000427">
    <property type="entry name" value="Pentatricopeptide repeat-containing protein chloroplastic"/>
    <property type="match status" value="1"/>
</dbReference>
<dbReference type="NCBIfam" id="TIGR00756">
    <property type="entry name" value="PPR"/>
    <property type="match status" value="7"/>
</dbReference>
<keyword evidence="2" id="KW-0677">Repeat</keyword>
<dbReference type="GO" id="GO:0008270">
    <property type="term" value="F:zinc ion binding"/>
    <property type="evidence" value="ECO:0007669"/>
    <property type="project" value="InterPro"/>
</dbReference>
<proteinExistence type="inferred from homology"/>
<dbReference type="PANTHER" id="PTHR47926:SF436">
    <property type="entry name" value="PENTATRICOPEPTIDE REPEAT-CONTAINING PROTEIN ELI1, CHLOROPLASTIC-LIKE ISOFORM X2"/>
    <property type="match status" value="1"/>
</dbReference>
<dbReference type="FunFam" id="1.25.40.10:FF:000031">
    <property type="entry name" value="Pentatricopeptide repeat-containing protein mitochondrial"/>
    <property type="match status" value="1"/>
</dbReference>
<feature type="domain" description="DYW" evidence="4">
    <location>
        <begin position="749"/>
        <end position="841"/>
    </location>
</feature>
<dbReference type="PANTHER" id="PTHR47926">
    <property type="entry name" value="PENTATRICOPEPTIDE REPEAT-CONTAINING PROTEIN"/>
    <property type="match status" value="1"/>
</dbReference>
<feature type="repeat" description="PPR" evidence="3">
    <location>
        <begin position="434"/>
        <end position="468"/>
    </location>
</feature>
<keyword evidence="5" id="KW-1185">Reference proteome</keyword>
<gene>
    <name evidence="6" type="primary">LOC111454012</name>
</gene>
<evidence type="ECO:0000256" key="3">
    <source>
        <dbReference type="PROSITE-ProRule" id="PRU00708"/>
    </source>
</evidence>
<reference evidence="6" key="1">
    <citation type="submission" date="2025-08" db="UniProtKB">
        <authorList>
            <consortium name="RefSeq"/>
        </authorList>
    </citation>
    <scope>IDENTIFICATION</scope>
    <source>
        <tissue evidence="6">Young leaves</tissue>
    </source>
</reference>
<dbReference type="RefSeq" id="XP_022951052.1">
    <property type="nucleotide sequence ID" value="XM_023095284.1"/>
</dbReference>
<evidence type="ECO:0000313" key="6">
    <source>
        <dbReference type="RefSeq" id="XP_022951052.1"/>
    </source>
</evidence>